<comment type="similarity">
    <text evidence="2">Belongs to the bacterial solute-binding protein 5 family.</text>
</comment>
<evidence type="ECO:0000256" key="2">
    <source>
        <dbReference type="ARBA" id="ARBA00005695"/>
    </source>
</evidence>
<feature type="chain" id="PRO_5042038919" evidence="4">
    <location>
        <begin position="21"/>
        <end position="613"/>
    </location>
</feature>
<evidence type="ECO:0000313" key="7">
    <source>
        <dbReference type="Proteomes" id="UP001220964"/>
    </source>
</evidence>
<dbReference type="EMBL" id="JARGYC010000095">
    <property type="protein sequence ID" value="MDF0603449.1"/>
    <property type="molecule type" value="Genomic_DNA"/>
</dbReference>
<dbReference type="GO" id="GO:0030288">
    <property type="term" value="C:outer membrane-bounded periplasmic space"/>
    <property type="evidence" value="ECO:0007669"/>
    <property type="project" value="TreeGrafter"/>
</dbReference>
<evidence type="ECO:0000259" key="5">
    <source>
        <dbReference type="Pfam" id="PF00496"/>
    </source>
</evidence>
<proteinExistence type="inferred from homology"/>
<name>A0AAE3NXH1_9RHOB</name>
<dbReference type="Pfam" id="PF00496">
    <property type="entry name" value="SBP_bac_5"/>
    <property type="match status" value="1"/>
</dbReference>
<protein>
    <submittedName>
        <fullName evidence="6">Extracellular solute-binding protein</fullName>
    </submittedName>
</protein>
<feature type="domain" description="Solute-binding protein family 5" evidence="5">
    <location>
        <begin position="103"/>
        <end position="505"/>
    </location>
</feature>
<dbReference type="PIRSF" id="PIRSF002741">
    <property type="entry name" value="MppA"/>
    <property type="match status" value="1"/>
</dbReference>
<reference evidence="6" key="1">
    <citation type="submission" date="2023-03" db="EMBL/GenBank/DDBJ databases">
        <title>Multiphase analysis and comparison of six strains from genera Psychromarinibacter, Lutimaribacter, and Maritimibacter, including a novel species: Psychromarinibacter sediminicola sp. nov.</title>
        <authorList>
            <person name="Wang Y.-H."/>
            <person name="Ye M.-Q."/>
            <person name="Du Z.-J."/>
        </authorList>
    </citation>
    <scope>NUCLEOTIDE SEQUENCE</scope>
    <source>
        <strain evidence="6">C21-152</strain>
    </source>
</reference>
<evidence type="ECO:0000256" key="4">
    <source>
        <dbReference type="SAM" id="SignalP"/>
    </source>
</evidence>
<gene>
    <name evidence="6" type="ORF">P1J78_22205</name>
</gene>
<dbReference type="CDD" id="cd08497">
    <property type="entry name" value="MbnE-like"/>
    <property type="match status" value="1"/>
</dbReference>
<accession>A0AAE3NXH1</accession>
<evidence type="ECO:0000313" key="6">
    <source>
        <dbReference type="EMBL" id="MDF0603449.1"/>
    </source>
</evidence>
<dbReference type="GO" id="GO:0015833">
    <property type="term" value="P:peptide transport"/>
    <property type="evidence" value="ECO:0007669"/>
    <property type="project" value="TreeGrafter"/>
</dbReference>
<dbReference type="InterPro" id="IPR030678">
    <property type="entry name" value="Peptide/Ni-bd"/>
</dbReference>
<dbReference type="GO" id="GO:1904680">
    <property type="term" value="F:peptide transmembrane transporter activity"/>
    <property type="evidence" value="ECO:0007669"/>
    <property type="project" value="TreeGrafter"/>
</dbReference>
<dbReference type="Gene3D" id="3.10.105.10">
    <property type="entry name" value="Dipeptide-binding Protein, Domain 3"/>
    <property type="match status" value="1"/>
</dbReference>
<sequence length="613" mass="69170">MFRPRHAALALCLAAAPAMAQETITAHGISPFGELKYPADFEHFDYVNPDAPQGGTMSFRGTLASGTFDSLNYYILKGERAQGLPHIHDPLLAEAFDEPASFYGLIAESLEYPEDRAWVIFNLRPEARFSDGHPITAEDVVWTIDTLKTEAEPYWQITLEDVESAEALDDHRVRVTFAEDAATRDLAATVGQLFVLPKHYYQDVPFNESTLEPPVSSGWFRVEEVDPGRSITYCKDPDYWGADLPVNVGKNNFDCYVYEYFSDTTAAFEALKVGEYLLHEEFQSSIWATSYDFPALDAGWIVREEIPDGRSSGAQGFYMNLRRDKFRDVRVREAIAMMFNFEWTNKTLFHGLYNRSDSFWENSDLQAEGVPEGAELAALEAYRGQLPEDIFTEPAVSPPEWSADSKIDRQAVRRAGRLLNAAGWTVGPDGMRQNADGDPLTVEIVSDSAAFERVLLPYIENMRRVGIDAIYTRVDAAEEVQRQEEFDFDIMIARIVLPLRPSTELRTVFGSKGAKSPGTLNLAGVSDPAVDGLIEEIIAAETLDEMTAHVKALDRVLRAKHIWVPNWYKGSHWLAYWDVFGKPETKPPYTRGVDYWWWDQEKYEALVAEGALN</sequence>
<dbReference type="InterPro" id="IPR039424">
    <property type="entry name" value="SBP_5"/>
</dbReference>
<dbReference type="GO" id="GO:0043190">
    <property type="term" value="C:ATP-binding cassette (ABC) transporter complex"/>
    <property type="evidence" value="ECO:0007669"/>
    <property type="project" value="InterPro"/>
</dbReference>
<comment type="subcellular location">
    <subcellularLocation>
        <location evidence="1">Periplasm</location>
    </subcellularLocation>
</comment>
<evidence type="ECO:0000256" key="3">
    <source>
        <dbReference type="ARBA" id="ARBA00022729"/>
    </source>
</evidence>
<evidence type="ECO:0000256" key="1">
    <source>
        <dbReference type="ARBA" id="ARBA00004418"/>
    </source>
</evidence>
<keyword evidence="3 4" id="KW-0732">Signal</keyword>
<dbReference type="Proteomes" id="UP001220964">
    <property type="component" value="Unassembled WGS sequence"/>
</dbReference>
<keyword evidence="7" id="KW-1185">Reference proteome</keyword>
<dbReference type="SUPFAM" id="SSF53850">
    <property type="entry name" value="Periplasmic binding protein-like II"/>
    <property type="match status" value="1"/>
</dbReference>
<dbReference type="Gene3D" id="3.40.190.10">
    <property type="entry name" value="Periplasmic binding protein-like II"/>
    <property type="match status" value="1"/>
</dbReference>
<dbReference type="RefSeq" id="WP_275569569.1">
    <property type="nucleotide sequence ID" value="NZ_JARGYC010000095.1"/>
</dbReference>
<feature type="signal peptide" evidence="4">
    <location>
        <begin position="1"/>
        <end position="20"/>
    </location>
</feature>
<organism evidence="6 7">
    <name type="scientific">Psychromarinibacter sediminicola</name>
    <dbReference type="NCBI Taxonomy" id="3033385"/>
    <lineage>
        <taxon>Bacteria</taxon>
        <taxon>Pseudomonadati</taxon>
        <taxon>Pseudomonadota</taxon>
        <taxon>Alphaproteobacteria</taxon>
        <taxon>Rhodobacterales</taxon>
        <taxon>Paracoccaceae</taxon>
        <taxon>Psychromarinibacter</taxon>
    </lineage>
</organism>
<dbReference type="AlphaFoldDB" id="A0AAE3NXH1"/>
<comment type="caution">
    <text evidence="6">The sequence shown here is derived from an EMBL/GenBank/DDBJ whole genome shotgun (WGS) entry which is preliminary data.</text>
</comment>
<dbReference type="PANTHER" id="PTHR30290:SF64">
    <property type="entry name" value="ABC TRANSPORTER PERIPLASMIC BINDING PROTEIN"/>
    <property type="match status" value="1"/>
</dbReference>
<dbReference type="InterPro" id="IPR000914">
    <property type="entry name" value="SBP_5_dom"/>
</dbReference>
<dbReference type="PANTHER" id="PTHR30290">
    <property type="entry name" value="PERIPLASMIC BINDING COMPONENT OF ABC TRANSPORTER"/>
    <property type="match status" value="1"/>
</dbReference>
<dbReference type="GO" id="GO:0042884">
    <property type="term" value="P:microcin transport"/>
    <property type="evidence" value="ECO:0007669"/>
    <property type="project" value="TreeGrafter"/>
</dbReference>